<organism evidence="1 2">
    <name type="scientific">Tritrichomonas musculus</name>
    <dbReference type="NCBI Taxonomy" id="1915356"/>
    <lineage>
        <taxon>Eukaryota</taxon>
        <taxon>Metamonada</taxon>
        <taxon>Parabasalia</taxon>
        <taxon>Tritrichomonadida</taxon>
        <taxon>Tritrichomonadidae</taxon>
        <taxon>Tritrichomonas</taxon>
    </lineage>
</organism>
<gene>
    <name evidence="1" type="ORF">M9Y10_030789</name>
</gene>
<dbReference type="InterPro" id="IPR032675">
    <property type="entry name" value="LRR_dom_sf"/>
</dbReference>
<dbReference type="InterPro" id="IPR026906">
    <property type="entry name" value="LRR_5"/>
</dbReference>
<dbReference type="Gene3D" id="3.80.10.10">
    <property type="entry name" value="Ribonuclease Inhibitor"/>
    <property type="match status" value="1"/>
</dbReference>
<dbReference type="Proteomes" id="UP001470230">
    <property type="component" value="Unassembled WGS sequence"/>
</dbReference>
<dbReference type="Pfam" id="PF13306">
    <property type="entry name" value="LRR_5"/>
    <property type="match status" value="1"/>
</dbReference>
<proteinExistence type="predicted"/>
<keyword evidence="2" id="KW-1185">Reference proteome</keyword>
<dbReference type="EMBL" id="JAPFFF010000045">
    <property type="protein sequence ID" value="KAK8840578.1"/>
    <property type="molecule type" value="Genomic_DNA"/>
</dbReference>
<comment type="caution">
    <text evidence="1">The sequence shown here is derived from an EMBL/GenBank/DDBJ whole genome shotgun (WGS) entry which is preliminary data.</text>
</comment>
<evidence type="ECO:0000313" key="2">
    <source>
        <dbReference type="Proteomes" id="UP001470230"/>
    </source>
</evidence>
<protein>
    <submittedName>
        <fullName evidence="1">Uncharacterized protein</fullName>
    </submittedName>
</protein>
<reference evidence="1 2" key="1">
    <citation type="submission" date="2024-04" db="EMBL/GenBank/DDBJ databases">
        <title>Tritrichomonas musculus Genome.</title>
        <authorList>
            <person name="Alves-Ferreira E."/>
            <person name="Grigg M."/>
            <person name="Lorenzi H."/>
            <person name="Galac M."/>
        </authorList>
    </citation>
    <scope>NUCLEOTIDE SEQUENCE [LARGE SCALE GENOMIC DNA]</scope>
    <source>
        <strain evidence="1 2">EAF2021</strain>
    </source>
</reference>
<accession>A0ABR2H310</accession>
<evidence type="ECO:0000313" key="1">
    <source>
        <dbReference type="EMBL" id="KAK8840578.1"/>
    </source>
</evidence>
<name>A0ABR2H310_9EUKA</name>
<sequence>MTISEDSELLSFGKKIISDSQIGSLYIPDKFESFQVGWCHIIGKLNEVNISPKNPNFKYLDEGRKIIVGKSDKQQEKFDVVLFACRDIEDVTIPSYIKRLNSFSFQCCKKLKSISFSENSQLRTVGKSSFF</sequence>